<dbReference type="InterPro" id="IPR051052">
    <property type="entry name" value="Diverse_substrate_MTase"/>
</dbReference>
<dbReference type="PANTHER" id="PTHR44942">
    <property type="entry name" value="METHYLTRANSF_11 DOMAIN-CONTAINING PROTEIN"/>
    <property type="match status" value="1"/>
</dbReference>
<dbReference type="Gene3D" id="3.40.50.150">
    <property type="entry name" value="Vaccinia Virus protein VP39"/>
    <property type="match status" value="1"/>
</dbReference>
<dbReference type="InterPro" id="IPR029063">
    <property type="entry name" value="SAM-dependent_MTases_sf"/>
</dbReference>
<feature type="non-terminal residue" evidence="5">
    <location>
        <position position="1"/>
    </location>
</feature>
<dbReference type="SUPFAM" id="SSF53335">
    <property type="entry name" value="S-adenosyl-L-methionine-dependent methyltransferases"/>
    <property type="match status" value="1"/>
</dbReference>
<keyword evidence="2" id="KW-0489">Methyltransferase</keyword>
<evidence type="ECO:0000313" key="5">
    <source>
        <dbReference type="EMBL" id="KAF2217840.1"/>
    </source>
</evidence>
<evidence type="ECO:0000256" key="3">
    <source>
        <dbReference type="ARBA" id="ARBA00022679"/>
    </source>
</evidence>
<dbReference type="GO" id="GO:0032259">
    <property type="term" value="P:methylation"/>
    <property type="evidence" value="ECO:0007669"/>
    <property type="project" value="UniProtKB-KW"/>
</dbReference>
<keyword evidence="3" id="KW-0808">Transferase</keyword>
<feature type="non-terminal residue" evidence="5">
    <location>
        <position position="293"/>
    </location>
</feature>
<keyword evidence="6" id="KW-1185">Reference proteome</keyword>
<name>A0A6A6FX92_9PEZI</name>
<dbReference type="EMBL" id="ML992662">
    <property type="protein sequence ID" value="KAF2217840.1"/>
    <property type="molecule type" value="Genomic_DNA"/>
</dbReference>
<dbReference type="InterPro" id="IPR013216">
    <property type="entry name" value="Methyltransf_11"/>
</dbReference>
<dbReference type="CDD" id="cd02440">
    <property type="entry name" value="AdoMet_MTases"/>
    <property type="match status" value="1"/>
</dbReference>
<comment type="similarity">
    <text evidence="1">Belongs to the methyltransferase superfamily.</text>
</comment>
<gene>
    <name evidence="5" type="ORF">CERZMDRAFT_18001</name>
</gene>
<dbReference type="Proteomes" id="UP000799539">
    <property type="component" value="Unassembled WGS sequence"/>
</dbReference>
<dbReference type="Pfam" id="PF08241">
    <property type="entry name" value="Methyltransf_11"/>
    <property type="match status" value="1"/>
</dbReference>
<sequence length="293" mass="33016">EAFWELHTQGRPLLPDILLRMVWMYHSSKGGSFDVVHEPGAGIGLYTERLAQKFRHVITSDTERSSLDIATRRLRHLKNVEYRLAKMESAMRLPREEVDMVFAVNVTHFTDTERMIDALDRQLRPGGTFAAIIVGPSRLDDPAAQNLWKRLWFNNLNAAMQSTVGGIATDQSWLDKFVNGLDTLPLPNDIFEHGHTRIFFNAERAWQDKVLPSGVSSDGTPSQITERDRTFHMEGDESFHFSTDISGLRMQLAAMAPAGLSSEVETCLEELDRSLNGRTVSGKFVVQCLLATK</sequence>
<proteinExistence type="inferred from homology"/>
<reference evidence="5" key="1">
    <citation type="journal article" date="2020" name="Stud. Mycol.">
        <title>101 Dothideomycetes genomes: a test case for predicting lifestyles and emergence of pathogens.</title>
        <authorList>
            <person name="Haridas S."/>
            <person name="Albert R."/>
            <person name="Binder M."/>
            <person name="Bloem J."/>
            <person name="Labutti K."/>
            <person name="Salamov A."/>
            <person name="Andreopoulos B."/>
            <person name="Baker S."/>
            <person name="Barry K."/>
            <person name="Bills G."/>
            <person name="Bluhm B."/>
            <person name="Cannon C."/>
            <person name="Castanera R."/>
            <person name="Culley D."/>
            <person name="Daum C."/>
            <person name="Ezra D."/>
            <person name="Gonzalez J."/>
            <person name="Henrissat B."/>
            <person name="Kuo A."/>
            <person name="Liang C."/>
            <person name="Lipzen A."/>
            <person name="Lutzoni F."/>
            <person name="Magnuson J."/>
            <person name="Mondo S."/>
            <person name="Nolan M."/>
            <person name="Ohm R."/>
            <person name="Pangilinan J."/>
            <person name="Park H.-J."/>
            <person name="Ramirez L."/>
            <person name="Alfaro M."/>
            <person name="Sun H."/>
            <person name="Tritt A."/>
            <person name="Yoshinaga Y."/>
            <person name="Zwiers L.-H."/>
            <person name="Turgeon B."/>
            <person name="Goodwin S."/>
            <person name="Spatafora J."/>
            <person name="Crous P."/>
            <person name="Grigoriev I."/>
        </authorList>
    </citation>
    <scope>NUCLEOTIDE SEQUENCE</scope>
    <source>
        <strain evidence="5">SCOH1-5</strain>
    </source>
</reference>
<evidence type="ECO:0000259" key="4">
    <source>
        <dbReference type="Pfam" id="PF08241"/>
    </source>
</evidence>
<dbReference type="AlphaFoldDB" id="A0A6A6FX92"/>
<organism evidence="5 6">
    <name type="scientific">Cercospora zeae-maydis SCOH1-5</name>
    <dbReference type="NCBI Taxonomy" id="717836"/>
    <lineage>
        <taxon>Eukaryota</taxon>
        <taxon>Fungi</taxon>
        <taxon>Dikarya</taxon>
        <taxon>Ascomycota</taxon>
        <taxon>Pezizomycotina</taxon>
        <taxon>Dothideomycetes</taxon>
        <taxon>Dothideomycetidae</taxon>
        <taxon>Mycosphaerellales</taxon>
        <taxon>Mycosphaerellaceae</taxon>
        <taxon>Cercospora</taxon>
    </lineage>
</organism>
<dbReference type="GO" id="GO:0008757">
    <property type="term" value="F:S-adenosylmethionine-dependent methyltransferase activity"/>
    <property type="evidence" value="ECO:0007669"/>
    <property type="project" value="InterPro"/>
</dbReference>
<accession>A0A6A6FX92</accession>
<evidence type="ECO:0000256" key="2">
    <source>
        <dbReference type="ARBA" id="ARBA00022603"/>
    </source>
</evidence>
<protein>
    <recommendedName>
        <fullName evidence="4">Methyltransferase type 11 domain-containing protein</fullName>
    </recommendedName>
</protein>
<dbReference type="OrthoDB" id="10027013at2759"/>
<evidence type="ECO:0000256" key="1">
    <source>
        <dbReference type="ARBA" id="ARBA00008361"/>
    </source>
</evidence>
<dbReference type="PANTHER" id="PTHR44942:SF4">
    <property type="entry name" value="METHYLTRANSFERASE TYPE 11 DOMAIN-CONTAINING PROTEIN"/>
    <property type="match status" value="1"/>
</dbReference>
<feature type="domain" description="Methyltransferase type 11" evidence="4">
    <location>
        <begin position="38"/>
        <end position="130"/>
    </location>
</feature>
<evidence type="ECO:0000313" key="6">
    <source>
        <dbReference type="Proteomes" id="UP000799539"/>
    </source>
</evidence>